<accession>A0ACD3AJS0</accession>
<dbReference type="Proteomes" id="UP000308600">
    <property type="component" value="Unassembled WGS sequence"/>
</dbReference>
<organism evidence="1 2">
    <name type="scientific">Pluteus cervinus</name>
    <dbReference type="NCBI Taxonomy" id="181527"/>
    <lineage>
        <taxon>Eukaryota</taxon>
        <taxon>Fungi</taxon>
        <taxon>Dikarya</taxon>
        <taxon>Basidiomycota</taxon>
        <taxon>Agaricomycotina</taxon>
        <taxon>Agaricomycetes</taxon>
        <taxon>Agaricomycetidae</taxon>
        <taxon>Agaricales</taxon>
        <taxon>Pluteineae</taxon>
        <taxon>Pluteaceae</taxon>
        <taxon>Pluteus</taxon>
    </lineage>
</organism>
<name>A0ACD3AJS0_9AGAR</name>
<evidence type="ECO:0000313" key="1">
    <source>
        <dbReference type="EMBL" id="TFK66153.1"/>
    </source>
</evidence>
<reference evidence="1 2" key="1">
    <citation type="journal article" date="2019" name="Nat. Ecol. Evol.">
        <title>Megaphylogeny resolves global patterns of mushroom evolution.</title>
        <authorList>
            <person name="Varga T."/>
            <person name="Krizsan K."/>
            <person name="Foldi C."/>
            <person name="Dima B."/>
            <person name="Sanchez-Garcia M."/>
            <person name="Sanchez-Ramirez S."/>
            <person name="Szollosi G.J."/>
            <person name="Szarkandi J.G."/>
            <person name="Papp V."/>
            <person name="Albert L."/>
            <person name="Andreopoulos W."/>
            <person name="Angelini C."/>
            <person name="Antonin V."/>
            <person name="Barry K.W."/>
            <person name="Bougher N.L."/>
            <person name="Buchanan P."/>
            <person name="Buyck B."/>
            <person name="Bense V."/>
            <person name="Catcheside P."/>
            <person name="Chovatia M."/>
            <person name="Cooper J."/>
            <person name="Damon W."/>
            <person name="Desjardin D."/>
            <person name="Finy P."/>
            <person name="Geml J."/>
            <person name="Haridas S."/>
            <person name="Hughes K."/>
            <person name="Justo A."/>
            <person name="Karasinski D."/>
            <person name="Kautmanova I."/>
            <person name="Kiss B."/>
            <person name="Kocsube S."/>
            <person name="Kotiranta H."/>
            <person name="LaButti K.M."/>
            <person name="Lechner B.E."/>
            <person name="Liimatainen K."/>
            <person name="Lipzen A."/>
            <person name="Lukacs Z."/>
            <person name="Mihaltcheva S."/>
            <person name="Morgado L.N."/>
            <person name="Niskanen T."/>
            <person name="Noordeloos M.E."/>
            <person name="Ohm R.A."/>
            <person name="Ortiz-Santana B."/>
            <person name="Ovrebo C."/>
            <person name="Racz N."/>
            <person name="Riley R."/>
            <person name="Savchenko A."/>
            <person name="Shiryaev A."/>
            <person name="Soop K."/>
            <person name="Spirin V."/>
            <person name="Szebenyi C."/>
            <person name="Tomsovsky M."/>
            <person name="Tulloss R.E."/>
            <person name="Uehling J."/>
            <person name="Grigoriev I.V."/>
            <person name="Vagvolgyi C."/>
            <person name="Papp T."/>
            <person name="Martin F.M."/>
            <person name="Miettinen O."/>
            <person name="Hibbett D.S."/>
            <person name="Nagy L.G."/>
        </authorList>
    </citation>
    <scope>NUCLEOTIDE SEQUENCE [LARGE SCALE GENOMIC DNA]</scope>
    <source>
        <strain evidence="1 2">NL-1719</strain>
    </source>
</reference>
<dbReference type="EMBL" id="ML208414">
    <property type="protein sequence ID" value="TFK66153.1"/>
    <property type="molecule type" value="Genomic_DNA"/>
</dbReference>
<gene>
    <name evidence="1" type="ORF">BDN72DRAFT_844705</name>
</gene>
<proteinExistence type="predicted"/>
<keyword evidence="1" id="KW-0378">Hydrolase</keyword>
<sequence>MSHITATSQQTRFAHNISDPTSKDLDLHTLNVGVSSSSGKRDLLVDAHLQLIEGVHYVLVGRNGVGKSTLLKALGERIIPGIPRNLRILYLEQVIGEGGEDVVAGEVVKGMGDMTPVEYVVKSDRIRERALKESEVLRNALEHADDPVVVIKVARTLKFERKKEELEEAKKTAMLRSGARGMKARKELKDLEDQIEQEEAKFKKEDAEVISGEEIANATTDAMDMLSELETSLEVMSASTASERAEKVLRGLGFRNRHLALPLSSLSGGWVKRCSLASILFQPCDILLLDEPTNFLDLAAVVWLETYLAERQHPSDPTVVVVSHDRQFVDNVAEEVLILREAKLEVYKGTLTEYYTTRSQQQRRMTKMKAAQSRQEAHMKKTIQGNIKAAKSTGDDKKLKQAASRQKKLDERMGLEVGLRGGRFKLNRDLAGYHLKNRADIEIPQDDPASRMELPSEPSTELRFPGVLVGFEKVSVGYKPKGTAVTSVPAIVKGINLGIYLGGRVGIVGMNGAGKSTLIKCMVGTSNDHDDGFSSLLGIESLATKASNGNGGDLVTLGTVTRHPKVKIGYYSQQAVEKMEELGKREPKLSALGLFLADARAYASSMGSSVSSGTALEHEARGLLASVGLQGKVVSDVPICVLSGGQKARLVLALLFRRGVPHMLILDEPTTHLDSDTVISLAQTLNSFQGALAVVSHDRFFIRAVIQGERPPEFERDGQGDDSDDGYGDGDGSDDGENDADLGGWKDGKKGTVYLLMDGVLKELENGVEEYEEVALKKGKKPVQPKPATGKGKDVGKAPVKGKKG</sequence>
<protein>
    <submittedName>
        <fullName evidence="1">P-loop containing nucleoside triphosphate hydrolase protein</fullName>
    </submittedName>
</protein>
<keyword evidence="2" id="KW-1185">Reference proteome</keyword>
<evidence type="ECO:0000313" key="2">
    <source>
        <dbReference type="Proteomes" id="UP000308600"/>
    </source>
</evidence>